<evidence type="ECO:0000256" key="1">
    <source>
        <dbReference type="SAM" id="SignalP"/>
    </source>
</evidence>
<sequence>MKAWMSTLVAVVLVLSGSAMLLAAGEPVSLKAQEAAVAVQAKWGLIKMAIDDLVDERLAKNNDSLPAYETILVRVKQFMPQALSRYVLAKDAKRLDPAVVQKIEAAAQTLARIDYGLNAKNDPAKAASLVIARARQIGQDLEKVFAQLPQPRLQLFPERARQILDDEIYAIFDFLHVHFRLVDQPIAADGPTASRLGLLHSLAFATASRMFEYLVSNRMIVTPKTNPIISEINEMFYLTIRVTQKFAEEHTNTVWPWDKFQKRLAERYLEIKGKLDNLRGEVLSWAIR</sequence>
<keyword evidence="1" id="KW-0732">Signal</keyword>
<dbReference type="Proteomes" id="UP000252355">
    <property type="component" value="Unassembled WGS sequence"/>
</dbReference>
<evidence type="ECO:0000313" key="3">
    <source>
        <dbReference type="Proteomes" id="UP000252355"/>
    </source>
</evidence>
<proteinExistence type="predicted"/>
<organism evidence="2 3">
    <name type="scientific">Candidatus Ozemobacter sibiricus</name>
    <dbReference type="NCBI Taxonomy" id="2268124"/>
    <lineage>
        <taxon>Bacteria</taxon>
        <taxon>Candidatus Ozemobacteria</taxon>
        <taxon>Candidatus Ozemobacterales</taxon>
        <taxon>Candidatus Ozemobacteraceae</taxon>
        <taxon>Candidatus Ozemobacter</taxon>
    </lineage>
</organism>
<feature type="chain" id="PRO_5016703299" description="Nitric oxide-responding transcriptional regulator Dnr (Crp/Fnr family)" evidence="1">
    <location>
        <begin position="24"/>
        <end position="288"/>
    </location>
</feature>
<comment type="caution">
    <text evidence="2">The sequence shown here is derived from an EMBL/GenBank/DDBJ whole genome shotgun (WGS) entry which is preliminary data.</text>
</comment>
<name>A0A367ZJ88_9BACT</name>
<feature type="signal peptide" evidence="1">
    <location>
        <begin position="1"/>
        <end position="23"/>
    </location>
</feature>
<gene>
    <name evidence="2" type="ORF">OZSIB_2857</name>
</gene>
<dbReference type="AlphaFoldDB" id="A0A367ZJ88"/>
<dbReference type="EMBL" id="QOQW01000033">
    <property type="protein sequence ID" value="RCK77799.1"/>
    <property type="molecule type" value="Genomic_DNA"/>
</dbReference>
<evidence type="ECO:0000313" key="2">
    <source>
        <dbReference type="EMBL" id="RCK77799.1"/>
    </source>
</evidence>
<evidence type="ECO:0008006" key="4">
    <source>
        <dbReference type="Google" id="ProtNLM"/>
    </source>
</evidence>
<reference evidence="2 3" key="1">
    <citation type="submission" date="2018-05" db="EMBL/GenBank/DDBJ databases">
        <title>A metagenomic window into the 2 km-deep terrestrial subsurface aquifer revealed taxonomically and functionally diverse microbial community comprising novel uncultured bacterial lineages.</title>
        <authorList>
            <person name="Kadnikov V.V."/>
            <person name="Mardanov A.V."/>
            <person name="Beletsky A.V."/>
            <person name="Banks D."/>
            <person name="Pimenov N.V."/>
            <person name="Frank Y.A."/>
            <person name="Karnachuk O.V."/>
            <person name="Ravin N.V."/>
        </authorList>
    </citation>
    <scope>NUCLEOTIDE SEQUENCE [LARGE SCALE GENOMIC DNA]</scope>
    <source>
        <strain evidence="2">BY5</strain>
    </source>
</reference>
<accession>A0A367ZJ88</accession>
<protein>
    <recommendedName>
        <fullName evidence="4">Nitric oxide-responding transcriptional regulator Dnr (Crp/Fnr family)</fullName>
    </recommendedName>
</protein>